<sequence length="139" mass="15279">MIMDASMHVQYRSIRQTSLMPVRGNKEDACTGAKKKLGKINSLTGKGKENVANTVTSNPKCIEKGVTSGRMLKDLRTTECCRLQKGNAGSAALANKLNVEGNNTRVFDTEVSVGSIVVHFMEWKLNTVLMYLRMGEEVP</sequence>
<evidence type="ECO:0000313" key="2">
    <source>
        <dbReference type="Proteomes" id="UP000289738"/>
    </source>
</evidence>
<dbReference type="Proteomes" id="UP000289738">
    <property type="component" value="Chromosome B03"/>
</dbReference>
<keyword evidence="2" id="KW-1185">Reference proteome</keyword>
<reference evidence="1 2" key="1">
    <citation type="submission" date="2019-01" db="EMBL/GenBank/DDBJ databases">
        <title>Sequencing of cultivated peanut Arachis hypogaea provides insights into genome evolution and oil improvement.</title>
        <authorList>
            <person name="Chen X."/>
        </authorList>
    </citation>
    <scope>NUCLEOTIDE SEQUENCE [LARGE SCALE GENOMIC DNA]</scope>
    <source>
        <strain evidence="2">cv. Fuhuasheng</strain>
        <tissue evidence="1">Leaves</tissue>
    </source>
</reference>
<name>A0A445A404_ARAHY</name>
<organism evidence="1 2">
    <name type="scientific">Arachis hypogaea</name>
    <name type="common">Peanut</name>
    <dbReference type="NCBI Taxonomy" id="3818"/>
    <lineage>
        <taxon>Eukaryota</taxon>
        <taxon>Viridiplantae</taxon>
        <taxon>Streptophyta</taxon>
        <taxon>Embryophyta</taxon>
        <taxon>Tracheophyta</taxon>
        <taxon>Spermatophyta</taxon>
        <taxon>Magnoliopsida</taxon>
        <taxon>eudicotyledons</taxon>
        <taxon>Gunneridae</taxon>
        <taxon>Pentapetalae</taxon>
        <taxon>rosids</taxon>
        <taxon>fabids</taxon>
        <taxon>Fabales</taxon>
        <taxon>Fabaceae</taxon>
        <taxon>Papilionoideae</taxon>
        <taxon>50 kb inversion clade</taxon>
        <taxon>dalbergioids sensu lato</taxon>
        <taxon>Dalbergieae</taxon>
        <taxon>Pterocarpus clade</taxon>
        <taxon>Arachis</taxon>
    </lineage>
</organism>
<proteinExistence type="predicted"/>
<protein>
    <submittedName>
        <fullName evidence="1">Uncharacterized protein</fullName>
    </submittedName>
</protein>
<evidence type="ECO:0000313" key="1">
    <source>
        <dbReference type="EMBL" id="RYR21157.1"/>
    </source>
</evidence>
<dbReference type="EMBL" id="SDMP01000013">
    <property type="protein sequence ID" value="RYR21157.1"/>
    <property type="molecule type" value="Genomic_DNA"/>
</dbReference>
<accession>A0A445A404</accession>
<dbReference type="AlphaFoldDB" id="A0A445A404"/>
<comment type="caution">
    <text evidence="1">The sequence shown here is derived from an EMBL/GenBank/DDBJ whole genome shotgun (WGS) entry which is preliminary data.</text>
</comment>
<gene>
    <name evidence="1" type="ORF">Ahy_B03g066422</name>
</gene>